<keyword evidence="5" id="KW-1185">Reference proteome</keyword>
<evidence type="ECO:0000313" key="5">
    <source>
        <dbReference type="Proteomes" id="UP000268652"/>
    </source>
</evidence>
<evidence type="ECO:0000256" key="2">
    <source>
        <dbReference type="SAM" id="Phobius"/>
    </source>
</evidence>
<protein>
    <submittedName>
        <fullName evidence="3">Uncharacterized protein</fullName>
    </submittedName>
</protein>
<sequence length="94" mass="10006">MRVPQQPTYHRLVAPRPEPSPEPPSEPGSGPGSGSEARGGHRWPLWLALAVAVALLVTAATGWLLHHGVPRGSTAQGDPRAPRTHAFPVTDIDR</sequence>
<accession>A0A3A9W8S1</accession>
<evidence type="ECO:0000313" key="3">
    <source>
        <dbReference type="EMBL" id="RKN08743.1"/>
    </source>
</evidence>
<dbReference type="AlphaFoldDB" id="A0A3A9W8S1"/>
<feature type="compositionally biased region" description="Pro residues" evidence="1">
    <location>
        <begin position="16"/>
        <end position="26"/>
    </location>
</feature>
<dbReference type="EMBL" id="RBDY01000010">
    <property type="protein sequence ID" value="RKN21901.1"/>
    <property type="molecule type" value="Genomic_DNA"/>
</dbReference>
<gene>
    <name evidence="4" type="ORF">D7318_16225</name>
    <name evidence="3" type="ORF">D7319_15270</name>
</gene>
<evidence type="ECO:0000256" key="1">
    <source>
        <dbReference type="SAM" id="MobiDB-lite"/>
    </source>
</evidence>
<dbReference type="Proteomes" id="UP000275024">
    <property type="component" value="Unassembled WGS sequence"/>
</dbReference>
<name>A0A3A9W8S1_9ACTN</name>
<feature type="transmembrane region" description="Helical" evidence="2">
    <location>
        <begin position="43"/>
        <end position="65"/>
    </location>
</feature>
<keyword evidence="2" id="KW-1133">Transmembrane helix</keyword>
<evidence type="ECO:0000313" key="4">
    <source>
        <dbReference type="EMBL" id="RKN21901.1"/>
    </source>
</evidence>
<comment type="caution">
    <text evidence="3">The sequence shown here is derived from an EMBL/GenBank/DDBJ whole genome shotgun (WGS) entry which is preliminary data.</text>
</comment>
<dbReference type="EMBL" id="RBDX01000010">
    <property type="protein sequence ID" value="RKN08743.1"/>
    <property type="molecule type" value="Genomic_DNA"/>
</dbReference>
<organism evidence="3 6">
    <name type="scientific">Streptomyces radicis</name>
    <dbReference type="NCBI Taxonomy" id="1750517"/>
    <lineage>
        <taxon>Bacteria</taxon>
        <taxon>Bacillati</taxon>
        <taxon>Actinomycetota</taxon>
        <taxon>Actinomycetes</taxon>
        <taxon>Kitasatosporales</taxon>
        <taxon>Streptomycetaceae</taxon>
        <taxon>Streptomyces</taxon>
    </lineage>
</organism>
<proteinExistence type="predicted"/>
<reference evidence="5 6" key="1">
    <citation type="submission" date="2018-09" db="EMBL/GenBank/DDBJ databases">
        <title>Streptomyces sp. nov. DS1-2, an endophytic actinomycete isolated from roots of Dendrobium scabrilingue.</title>
        <authorList>
            <person name="Kuncharoen N."/>
            <person name="Kudo T."/>
            <person name="Ohkuma M."/>
            <person name="Yuki M."/>
            <person name="Tanasupawat S."/>
        </authorList>
    </citation>
    <scope>NUCLEOTIDE SEQUENCE [LARGE SCALE GENOMIC DNA]</scope>
    <source>
        <strain evidence="3 6">AZ1-7</strain>
        <strain evidence="4 5">DS1-2</strain>
    </source>
</reference>
<dbReference type="Proteomes" id="UP000268652">
    <property type="component" value="Unassembled WGS sequence"/>
</dbReference>
<keyword evidence="2" id="KW-0812">Transmembrane</keyword>
<dbReference type="RefSeq" id="WP_120697822.1">
    <property type="nucleotide sequence ID" value="NZ_RBDX01000010.1"/>
</dbReference>
<feature type="region of interest" description="Disordered" evidence="1">
    <location>
        <begin position="67"/>
        <end position="94"/>
    </location>
</feature>
<keyword evidence="2" id="KW-0472">Membrane</keyword>
<feature type="region of interest" description="Disordered" evidence="1">
    <location>
        <begin position="1"/>
        <end position="40"/>
    </location>
</feature>
<evidence type="ECO:0000313" key="6">
    <source>
        <dbReference type="Proteomes" id="UP000275024"/>
    </source>
</evidence>